<gene>
    <name evidence="2" type="ORF">SAMN05216252_107360</name>
</gene>
<evidence type="ECO:0000256" key="1">
    <source>
        <dbReference type="SAM" id="MobiDB-lite"/>
    </source>
</evidence>
<evidence type="ECO:0000313" key="2">
    <source>
        <dbReference type="EMBL" id="SNS67409.1"/>
    </source>
</evidence>
<evidence type="ECO:0000313" key="3">
    <source>
        <dbReference type="Proteomes" id="UP000198280"/>
    </source>
</evidence>
<dbReference type="AlphaFoldDB" id="A0A239GE43"/>
<accession>A0A239GE43</accession>
<proteinExistence type="predicted"/>
<dbReference type="RefSeq" id="WP_089224775.1">
    <property type="nucleotide sequence ID" value="NZ_FZOF01000007.1"/>
</dbReference>
<sequence>MRLALAGLAVVFPTERTLPALAPRLRTFMARHPPGTDIGDYVRFLHVLAARNDVETLTAVEGYTDVYWSGTFRQAPTRARAFHLLGQMLDRVGADLRSSPGAAVQGDDRRSPQPRPDERSAPRGG</sequence>
<feature type="compositionally biased region" description="Basic and acidic residues" evidence="1">
    <location>
        <begin position="106"/>
        <end position="125"/>
    </location>
</feature>
<dbReference type="Proteomes" id="UP000198280">
    <property type="component" value="Unassembled WGS sequence"/>
</dbReference>
<protein>
    <submittedName>
        <fullName evidence="2">Uncharacterized protein</fullName>
    </submittedName>
</protein>
<keyword evidence="3" id="KW-1185">Reference proteome</keyword>
<feature type="region of interest" description="Disordered" evidence="1">
    <location>
        <begin position="96"/>
        <end position="125"/>
    </location>
</feature>
<reference evidence="2 3" key="1">
    <citation type="submission" date="2017-06" db="EMBL/GenBank/DDBJ databases">
        <authorList>
            <person name="Kim H.J."/>
            <person name="Triplett B.A."/>
        </authorList>
    </citation>
    <scope>NUCLEOTIDE SEQUENCE [LARGE SCALE GENOMIC DNA]</scope>
    <source>
        <strain evidence="2 3">CGMCC 4.1858</strain>
    </source>
</reference>
<name>A0A239GE43_9ACTN</name>
<dbReference type="OrthoDB" id="4059067at2"/>
<organism evidence="2 3">
    <name type="scientific">Actinacidiphila glaucinigra</name>
    <dbReference type="NCBI Taxonomy" id="235986"/>
    <lineage>
        <taxon>Bacteria</taxon>
        <taxon>Bacillati</taxon>
        <taxon>Actinomycetota</taxon>
        <taxon>Actinomycetes</taxon>
        <taxon>Kitasatosporales</taxon>
        <taxon>Streptomycetaceae</taxon>
        <taxon>Actinacidiphila</taxon>
    </lineage>
</organism>
<dbReference type="EMBL" id="FZOF01000007">
    <property type="protein sequence ID" value="SNS67409.1"/>
    <property type="molecule type" value="Genomic_DNA"/>
</dbReference>